<evidence type="ECO:0000313" key="1">
    <source>
        <dbReference type="EMBL" id="KKM47407.1"/>
    </source>
</evidence>
<feature type="non-terminal residue" evidence="1">
    <location>
        <position position="57"/>
    </location>
</feature>
<protein>
    <submittedName>
        <fullName evidence="1">Uncharacterized protein</fullName>
    </submittedName>
</protein>
<name>A0A0F9LP37_9ZZZZ</name>
<accession>A0A0F9LP37</accession>
<reference evidence="1" key="1">
    <citation type="journal article" date="2015" name="Nature">
        <title>Complex archaea that bridge the gap between prokaryotes and eukaryotes.</title>
        <authorList>
            <person name="Spang A."/>
            <person name="Saw J.H."/>
            <person name="Jorgensen S.L."/>
            <person name="Zaremba-Niedzwiedzka K."/>
            <person name="Martijn J."/>
            <person name="Lind A.E."/>
            <person name="van Eijk R."/>
            <person name="Schleper C."/>
            <person name="Guy L."/>
            <person name="Ettema T.J."/>
        </authorList>
    </citation>
    <scope>NUCLEOTIDE SEQUENCE</scope>
</reference>
<gene>
    <name evidence="1" type="ORF">LCGC14_1558550</name>
</gene>
<dbReference type="EMBL" id="LAZR01012012">
    <property type="protein sequence ID" value="KKM47407.1"/>
    <property type="molecule type" value="Genomic_DNA"/>
</dbReference>
<comment type="caution">
    <text evidence="1">The sequence shown here is derived from an EMBL/GenBank/DDBJ whole genome shotgun (WGS) entry which is preliminary data.</text>
</comment>
<organism evidence="1">
    <name type="scientific">marine sediment metagenome</name>
    <dbReference type="NCBI Taxonomy" id="412755"/>
    <lineage>
        <taxon>unclassified sequences</taxon>
        <taxon>metagenomes</taxon>
        <taxon>ecological metagenomes</taxon>
    </lineage>
</organism>
<dbReference type="AlphaFoldDB" id="A0A0F9LP37"/>
<sequence>MLELYRKIASLSDSFSDYAESCGCAVALICMFESKAPTGAGHRNFIRAWNEKTKGGK</sequence>
<proteinExistence type="predicted"/>